<evidence type="ECO:0000313" key="2">
    <source>
        <dbReference type="EMBL" id="MCC2030651.1"/>
    </source>
</evidence>
<evidence type="ECO:0000313" key="3">
    <source>
        <dbReference type="Proteomes" id="UP001139354"/>
    </source>
</evidence>
<dbReference type="InterPro" id="IPR010982">
    <property type="entry name" value="Lambda_DNA-bd_dom_sf"/>
</dbReference>
<comment type="caution">
    <text evidence="2">The sequence shown here is derived from an EMBL/GenBank/DDBJ whole genome shotgun (WGS) entry which is preliminary data.</text>
</comment>
<dbReference type="PROSITE" id="PS50943">
    <property type="entry name" value="HTH_CROC1"/>
    <property type="match status" value="1"/>
</dbReference>
<dbReference type="SMART" id="SM00530">
    <property type="entry name" value="HTH_XRE"/>
    <property type="match status" value="1"/>
</dbReference>
<name>A0A9X1LRY9_9MICO</name>
<dbReference type="InterPro" id="IPR001387">
    <property type="entry name" value="Cro/C1-type_HTH"/>
</dbReference>
<sequence length="78" mass="8579">MRTPATISQAVAEILREHAEQTFMTQTELARRTGISQSQISKFFRAERQMTIAQLVSLCDELQLSVVAVIAEAAGPSD</sequence>
<reference evidence="2" key="1">
    <citation type="submission" date="2021-04" db="EMBL/GenBank/DDBJ databases">
        <title>Microbacterium tenobrionis sp. nov. and Microbacterium allomyrinae sp. nov., isolated from larvae of Tenobrio molitor and Allomyrina dichotoma, respectively.</title>
        <authorList>
            <person name="Lee S.D."/>
        </authorList>
    </citation>
    <scope>NUCLEOTIDE SEQUENCE</scope>
    <source>
        <strain evidence="2">BWT-G7</strain>
    </source>
</reference>
<dbReference type="CDD" id="cd00093">
    <property type="entry name" value="HTH_XRE"/>
    <property type="match status" value="1"/>
</dbReference>
<dbReference type="RefSeq" id="WP_229382561.1">
    <property type="nucleotide sequence ID" value="NZ_JAGTTN010000001.1"/>
</dbReference>
<dbReference type="EMBL" id="JAGTTN010000001">
    <property type="protein sequence ID" value="MCC2030651.1"/>
    <property type="molecule type" value="Genomic_DNA"/>
</dbReference>
<gene>
    <name evidence="2" type="ORF">KEC57_00460</name>
</gene>
<dbReference type="SUPFAM" id="SSF47413">
    <property type="entry name" value="lambda repressor-like DNA-binding domains"/>
    <property type="match status" value="1"/>
</dbReference>
<proteinExistence type="predicted"/>
<evidence type="ECO:0000259" key="1">
    <source>
        <dbReference type="PROSITE" id="PS50943"/>
    </source>
</evidence>
<organism evidence="2 3">
    <name type="scientific">Microbacterium allomyrinae</name>
    <dbReference type="NCBI Taxonomy" id="2830666"/>
    <lineage>
        <taxon>Bacteria</taxon>
        <taxon>Bacillati</taxon>
        <taxon>Actinomycetota</taxon>
        <taxon>Actinomycetes</taxon>
        <taxon>Micrococcales</taxon>
        <taxon>Microbacteriaceae</taxon>
        <taxon>Microbacterium</taxon>
    </lineage>
</organism>
<dbReference type="Pfam" id="PF01381">
    <property type="entry name" value="HTH_3"/>
    <property type="match status" value="1"/>
</dbReference>
<dbReference type="Gene3D" id="1.10.260.40">
    <property type="entry name" value="lambda repressor-like DNA-binding domains"/>
    <property type="match status" value="1"/>
</dbReference>
<accession>A0A9X1LRY9</accession>
<dbReference type="GO" id="GO:0003677">
    <property type="term" value="F:DNA binding"/>
    <property type="evidence" value="ECO:0007669"/>
    <property type="project" value="InterPro"/>
</dbReference>
<keyword evidence="3" id="KW-1185">Reference proteome</keyword>
<dbReference type="Proteomes" id="UP001139354">
    <property type="component" value="Unassembled WGS sequence"/>
</dbReference>
<feature type="domain" description="HTH cro/C1-type" evidence="1">
    <location>
        <begin position="24"/>
        <end position="69"/>
    </location>
</feature>
<dbReference type="AlphaFoldDB" id="A0A9X1LRY9"/>
<protein>
    <submittedName>
        <fullName evidence="2">Helix-turn-helix transcriptional regulator</fullName>
    </submittedName>
</protein>